<dbReference type="AlphaFoldDB" id="D2BSW1"/>
<protein>
    <submittedName>
        <fullName evidence="1">Uncharacterized protein</fullName>
    </submittedName>
</protein>
<accession>D2BSW1</accession>
<sequence>MGLESKITFILYIYSHEKSLTFVVSSAFMYIKSRSDS</sequence>
<dbReference type="STRING" id="590409.Dd586_2889"/>
<organism evidence="1 2">
    <name type="scientific">Dickeya zeae (strain Ech586)</name>
    <name type="common">Dickeya dadantii (strain Ech586)</name>
    <dbReference type="NCBI Taxonomy" id="590409"/>
    <lineage>
        <taxon>Bacteria</taxon>
        <taxon>Pseudomonadati</taxon>
        <taxon>Pseudomonadota</taxon>
        <taxon>Gammaproteobacteria</taxon>
        <taxon>Enterobacterales</taxon>
        <taxon>Pectobacteriaceae</taxon>
        <taxon>Dickeya</taxon>
        <taxon>Dickeya parazeae</taxon>
    </lineage>
</organism>
<dbReference type="EMBL" id="CP001836">
    <property type="protein sequence ID" value="ACZ77724.1"/>
    <property type="molecule type" value="Genomic_DNA"/>
</dbReference>
<proteinExistence type="predicted"/>
<reference evidence="1" key="1">
    <citation type="submission" date="2009-12" db="EMBL/GenBank/DDBJ databases">
        <title>Complete sequence of Dickeya dadantii Ech586.</title>
        <authorList>
            <consortium name="US DOE Joint Genome Institute"/>
            <person name="Lucas S."/>
            <person name="Copeland A."/>
            <person name="Lapidus A."/>
            <person name="Glavina del Rio T."/>
            <person name="Tice H."/>
            <person name="Bruce D."/>
            <person name="Goodwin L."/>
            <person name="Pitluck S."/>
            <person name="Munk A.C."/>
            <person name="Brettin T."/>
            <person name="Detter J.C."/>
            <person name="Han C."/>
            <person name="Tapia R."/>
            <person name="Larimer F."/>
            <person name="Land M."/>
            <person name="Hauser L."/>
            <person name="Kyrpides N."/>
            <person name="Mikhailova N."/>
            <person name="Balakrishnan V."/>
            <person name="Glasner J."/>
            <person name="Perna N.T."/>
        </authorList>
    </citation>
    <scope>NUCLEOTIDE SEQUENCE [LARGE SCALE GENOMIC DNA]</scope>
    <source>
        <strain evidence="1">Ech586</strain>
    </source>
</reference>
<name>D2BSW1_DICZ5</name>
<dbReference type="HOGENOM" id="CLU_3342942_0_0_6"/>
<dbReference type="KEGG" id="ddc:Dd586_2889"/>
<evidence type="ECO:0000313" key="1">
    <source>
        <dbReference type="EMBL" id="ACZ77724.1"/>
    </source>
</evidence>
<keyword evidence="2" id="KW-1185">Reference proteome</keyword>
<evidence type="ECO:0000313" key="2">
    <source>
        <dbReference type="Proteomes" id="UP000001446"/>
    </source>
</evidence>
<dbReference type="Proteomes" id="UP000001446">
    <property type="component" value="Chromosome"/>
</dbReference>
<gene>
    <name evidence="1" type="ordered locus">Dd586_2889</name>
</gene>